<organism evidence="2 3">
    <name type="scientific">Clavelina lepadiformis</name>
    <name type="common">Light-bulb sea squirt</name>
    <name type="synonym">Ascidia lepadiformis</name>
    <dbReference type="NCBI Taxonomy" id="159417"/>
    <lineage>
        <taxon>Eukaryota</taxon>
        <taxon>Metazoa</taxon>
        <taxon>Chordata</taxon>
        <taxon>Tunicata</taxon>
        <taxon>Ascidiacea</taxon>
        <taxon>Aplousobranchia</taxon>
        <taxon>Clavelinidae</taxon>
        <taxon>Clavelina</taxon>
    </lineage>
</organism>
<protein>
    <submittedName>
        <fullName evidence="2">Uncharacterized protein</fullName>
    </submittedName>
</protein>
<proteinExistence type="predicted"/>
<feature type="compositionally biased region" description="Polar residues" evidence="1">
    <location>
        <begin position="77"/>
        <end position="86"/>
    </location>
</feature>
<reference evidence="2 3" key="1">
    <citation type="submission" date="2024-02" db="EMBL/GenBank/DDBJ databases">
        <authorList>
            <person name="Daric V."/>
            <person name="Darras S."/>
        </authorList>
    </citation>
    <scope>NUCLEOTIDE SEQUENCE [LARGE SCALE GENOMIC DNA]</scope>
</reference>
<comment type="caution">
    <text evidence="2">The sequence shown here is derived from an EMBL/GenBank/DDBJ whole genome shotgun (WGS) entry which is preliminary data.</text>
</comment>
<feature type="region of interest" description="Disordered" evidence="1">
    <location>
        <begin position="77"/>
        <end position="101"/>
    </location>
</feature>
<dbReference type="Proteomes" id="UP001642483">
    <property type="component" value="Unassembled WGS sequence"/>
</dbReference>
<keyword evidence="3" id="KW-1185">Reference proteome</keyword>
<sequence length="101" mass="11656">MKHLLYLKDCEKVCKIIELIFIPSEHKLARYVDRLIKAHIPDQPMAKIRHVNQRMNVDLPGEQEELTDNYPPLSLLQNSPLHSTNKSSEKLKGQIISDLNA</sequence>
<name>A0ABP0GVY6_CLALP</name>
<evidence type="ECO:0000313" key="2">
    <source>
        <dbReference type="EMBL" id="CAK8695902.1"/>
    </source>
</evidence>
<evidence type="ECO:0000256" key="1">
    <source>
        <dbReference type="SAM" id="MobiDB-lite"/>
    </source>
</evidence>
<gene>
    <name evidence="2" type="ORF">CVLEPA_LOCUS29108</name>
</gene>
<accession>A0ABP0GVY6</accession>
<dbReference type="EMBL" id="CAWYQH010000152">
    <property type="protein sequence ID" value="CAK8695902.1"/>
    <property type="molecule type" value="Genomic_DNA"/>
</dbReference>
<evidence type="ECO:0000313" key="3">
    <source>
        <dbReference type="Proteomes" id="UP001642483"/>
    </source>
</evidence>